<keyword evidence="1" id="KW-0732">Signal</keyword>
<dbReference type="VEuPathDB" id="FungiDB:BO82DRAFT_190238"/>
<evidence type="ECO:0000256" key="1">
    <source>
        <dbReference type="SAM" id="SignalP"/>
    </source>
</evidence>
<dbReference type="Proteomes" id="UP000248340">
    <property type="component" value="Unassembled WGS sequence"/>
</dbReference>
<protein>
    <recommendedName>
        <fullName evidence="4">Secreted protein</fullName>
    </recommendedName>
</protein>
<dbReference type="AlphaFoldDB" id="A0A319BY19"/>
<evidence type="ECO:0000313" key="2">
    <source>
        <dbReference type="EMBL" id="PYH77057.1"/>
    </source>
</evidence>
<organism evidence="2 3">
    <name type="scientific">Aspergillus uvarum CBS 121591</name>
    <dbReference type="NCBI Taxonomy" id="1448315"/>
    <lineage>
        <taxon>Eukaryota</taxon>
        <taxon>Fungi</taxon>
        <taxon>Dikarya</taxon>
        <taxon>Ascomycota</taxon>
        <taxon>Pezizomycotina</taxon>
        <taxon>Eurotiomycetes</taxon>
        <taxon>Eurotiomycetidae</taxon>
        <taxon>Eurotiales</taxon>
        <taxon>Aspergillaceae</taxon>
        <taxon>Aspergillus</taxon>
        <taxon>Aspergillus subgen. Circumdati</taxon>
    </lineage>
</organism>
<keyword evidence="3" id="KW-1185">Reference proteome</keyword>
<gene>
    <name evidence="2" type="ORF">BO82DRAFT_190238</name>
</gene>
<feature type="signal peptide" evidence="1">
    <location>
        <begin position="1"/>
        <end position="17"/>
    </location>
</feature>
<reference evidence="2 3" key="1">
    <citation type="submission" date="2016-12" db="EMBL/GenBank/DDBJ databases">
        <title>The genomes of Aspergillus section Nigri reveals drivers in fungal speciation.</title>
        <authorList>
            <consortium name="DOE Joint Genome Institute"/>
            <person name="Vesth T.C."/>
            <person name="Nybo J."/>
            <person name="Theobald S."/>
            <person name="Brandl J."/>
            <person name="Frisvad J.C."/>
            <person name="Nielsen K.F."/>
            <person name="Lyhne E.K."/>
            <person name="Kogle M.E."/>
            <person name="Kuo A."/>
            <person name="Riley R."/>
            <person name="Clum A."/>
            <person name="Nolan M."/>
            <person name="Lipzen A."/>
            <person name="Salamov A."/>
            <person name="Henrissat B."/>
            <person name="Wiebenga A."/>
            <person name="De Vries R.P."/>
            <person name="Grigoriev I.V."/>
            <person name="Mortensen U.H."/>
            <person name="Andersen M.R."/>
            <person name="Baker S.E."/>
        </authorList>
    </citation>
    <scope>NUCLEOTIDE SEQUENCE [LARGE SCALE GENOMIC DNA]</scope>
    <source>
        <strain evidence="2 3">CBS 121591</strain>
    </source>
</reference>
<evidence type="ECO:0008006" key="4">
    <source>
        <dbReference type="Google" id="ProtNLM"/>
    </source>
</evidence>
<dbReference type="PROSITE" id="PS51257">
    <property type="entry name" value="PROKAR_LIPOPROTEIN"/>
    <property type="match status" value="1"/>
</dbReference>
<dbReference type="EMBL" id="KZ821746">
    <property type="protein sequence ID" value="PYH77057.1"/>
    <property type="molecule type" value="Genomic_DNA"/>
</dbReference>
<evidence type="ECO:0000313" key="3">
    <source>
        <dbReference type="Proteomes" id="UP000248340"/>
    </source>
</evidence>
<dbReference type="GeneID" id="37133258"/>
<name>A0A319BY19_9EURO</name>
<feature type="chain" id="PRO_5016353349" description="Secreted protein" evidence="1">
    <location>
        <begin position="18"/>
        <end position="171"/>
    </location>
</feature>
<dbReference type="RefSeq" id="XP_025487257.1">
    <property type="nucleotide sequence ID" value="XM_025630517.1"/>
</dbReference>
<accession>A0A319BY19</accession>
<sequence>MISIRVYVLVICSTSSCSMIWQGGMQGADLHMSSRQSCCCYLLTLWAKDQSWFGSGDGCSKATVHKIVLRLAEARLAGKDGKTIRWCLFQKTAWRPASAKEMQMPRGERGRKILRLGPTRLRLRLHGRTTRGISIGKHFCVMPSLISRRSKLQVGLDRLVVSSLPRLVAKH</sequence>
<proteinExistence type="predicted"/>